<dbReference type="PANTHER" id="PTHR38765">
    <property type="entry name" value="DUF484 DOMAIN-CONTAINING PROTEIN"/>
    <property type="match status" value="1"/>
</dbReference>
<dbReference type="Proteomes" id="UP000077885">
    <property type="component" value="Unassembled WGS sequence"/>
</dbReference>
<dbReference type="STRING" id="1795827.A7P95_01450"/>
<dbReference type="AlphaFoldDB" id="A0A1A9S3F2"/>
<proteinExistence type="predicted"/>
<dbReference type="OrthoDB" id="8525200at2"/>
<sequence length="217" mass="23299">MNEKKLLAYLQAHPEFLLNHAAELGVQPAQGRVQSFVQAQWLAQQEKAAKMAGQLAQIMQDADSNHQTLGRLLGFVRRLLAANTLLQVLRAAEAGLREDFGLASGCVWLLAEPPKKGAPAGAYRLPENHATHAALRALKAPLCDNHISPALIKALPQQGKGLESFLLLPVRVNGQTVAVLAAGDADETRFTPDLPLDWVRELAACTAAALARAGGWQ</sequence>
<reference evidence="2" key="1">
    <citation type="submission" date="2016-05" db="EMBL/GenBank/DDBJ databases">
        <title>Draft genome of Corynebacterium afermentans subsp. afermentans LCDC 88199T.</title>
        <authorList>
            <person name="Bernier A.-M."/>
            <person name="Bernard K."/>
        </authorList>
    </citation>
    <scope>NUCLEOTIDE SEQUENCE [LARGE SCALE GENOMIC DNA]</scope>
    <source>
        <strain evidence="2">NML02-A-017</strain>
    </source>
</reference>
<dbReference type="RefSeq" id="WP_067590039.1">
    <property type="nucleotide sequence ID" value="NZ_LXSL01000011.1"/>
</dbReference>
<dbReference type="Pfam" id="PF04340">
    <property type="entry name" value="DUF484"/>
    <property type="match status" value="1"/>
</dbReference>
<evidence type="ECO:0000313" key="1">
    <source>
        <dbReference type="EMBL" id="OAM31187.1"/>
    </source>
</evidence>
<keyword evidence="2" id="KW-1185">Reference proteome</keyword>
<dbReference type="InterPro" id="IPR007435">
    <property type="entry name" value="DUF484"/>
</dbReference>
<organism evidence="1 2">
    <name type="scientific">Eikenella longinqua</name>
    <dbReference type="NCBI Taxonomy" id="1795827"/>
    <lineage>
        <taxon>Bacteria</taxon>
        <taxon>Pseudomonadati</taxon>
        <taxon>Pseudomonadota</taxon>
        <taxon>Betaproteobacteria</taxon>
        <taxon>Neisseriales</taxon>
        <taxon>Neisseriaceae</taxon>
        <taxon>Eikenella</taxon>
    </lineage>
</organism>
<comment type="caution">
    <text evidence="1">The sequence shown here is derived from an EMBL/GenBank/DDBJ whole genome shotgun (WGS) entry which is preliminary data.</text>
</comment>
<gene>
    <name evidence="1" type="ORF">A7P95_01450</name>
</gene>
<accession>A0A1A9S3F2</accession>
<dbReference type="Gene3D" id="3.30.450.40">
    <property type="match status" value="1"/>
</dbReference>
<dbReference type="InterPro" id="IPR029016">
    <property type="entry name" value="GAF-like_dom_sf"/>
</dbReference>
<protein>
    <recommendedName>
        <fullName evidence="3">DUF484 family protein</fullName>
    </recommendedName>
</protein>
<name>A0A1A9S3F2_9NEIS</name>
<evidence type="ECO:0000313" key="2">
    <source>
        <dbReference type="Proteomes" id="UP000077885"/>
    </source>
</evidence>
<dbReference type="SUPFAM" id="SSF55781">
    <property type="entry name" value="GAF domain-like"/>
    <property type="match status" value="1"/>
</dbReference>
<dbReference type="EMBL" id="LXSL01000011">
    <property type="protein sequence ID" value="OAM31187.1"/>
    <property type="molecule type" value="Genomic_DNA"/>
</dbReference>
<evidence type="ECO:0008006" key="3">
    <source>
        <dbReference type="Google" id="ProtNLM"/>
    </source>
</evidence>
<dbReference type="PANTHER" id="PTHR38765:SF1">
    <property type="entry name" value="DUF484 DOMAIN-CONTAINING PROTEIN"/>
    <property type="match status" value="1"/>
</dbReference>